<dbReference type="Pfam" id="PF00685">
    <property type="entry name" value="Sulfotransfer_1"/>
    <property type="match status" value="1"/>
</dbReference>
<reference evidence="4 5" key="1">
    <citation type="journal article" date="2021" name="Elife">
        <title>Chloroplast acquisition without the gene transfer in kleptoplastic sea slugs, Plakobranchus ocellatus.</title>
        <authorList>
            <person name="Maeda T."/>
            <person name="Takahashi S."/>
            <person name="Yoshida T."/>
            <person name="Shimamura S."/>
            <person name="Takaki Y."/>
            <person name="Nagai Y."/>
            <person name="Toyoda A."/>
            <person name="Suzuki Y."/>
            <person name="Arimoto A."/>
            <person name="Ishii H."/>
            <person name="Satoh N."/>
            <person name="Nishiyama T."/>
            <person name="Hasebe M."/>
            <person name="Maruyama T."/>
            <person name="Minagawa J."/>
            <person name="Obokata J."/>
            <person name="Shigenobu S."/>
        </authorList>
    </citation>
    <scope>NUCLEOTIDE SEQUENCE [LARGE SCALE GENOMIC DNA]</scope>
</reference>
<evidence type="ECO:0000259" key="3">
    <source>
        <dbReference type="Pfam" id="PF00685"/>
    </source>
</evidence>
<protein>
    <submittedName>
        <fullName evidence="4">Sulfotransferase</fullName>
    </submittedName>
</protein>
<dbReference type="SUPFAM" id="SSF52540">
    <property type="entry name" value="P-loop containing nucleoside triphosphate hydrolases"/>
    <property type="match status" value="1"/>
</dbReference>
<proteinExistence type="inferred from homology"/>
<evidence type="ECO:0000313" key="5">
    <source>
        <dbReference type="Proteomes" id="UP000735302"/>
    </source>
</evidence>
<accession>A0AAV4ANP6</accession>
<evidence type="ECO:0000313" key="4">
    <source>
        <dbReference type="EMBL" id="GFO09801.1"/>
    </source>
</evidence>
<dbReference type="GO" id="GO:0008146">
    <property type="term" value="F:sulfotransferase activity"/>
    <property type="evidence" value="ECO:0007669"/>
    <property type="project" value="InterPro"/>
</dbReference>
<dbReference type="InterPro" id="IPR027417">
    <property type="entry name" value="P-loop_NTPase"/>
</dbReference>
<dbReference type="Gene3D" id="3.40.50.300">
    <property type="entry name" value="P-loop containing nucleotide triphosphate hydrolases"/>
    <property type="match status" value="1"/>
</dbReference>
<dbReference type="InterPro" id="IPR000863">
    <property type="entry name" value="Sulfotransferase_dom"/>
</dbReference>
<keyword evidence="5" id="KW-1185">Reference proteome</keyword>
<feature type="domain" description="Sulfotransferase" evidence="3">
    <location>
        <begin position="4"/>
        <end position="111"/>
    </location>
</feature>
<keyword evidence="2" id="KW-0808">Transferase</keyword>
<evidence type="ECO:0000256" key="2">
    <source>
        <dbReference type="ARBA" id="ARBA00022679"/>
    </source>
</evidence>
<gene>
    <name evidence="4" type="ORF">PoB_003630600</name>
</gene>
<comment type="similarity">
    <text evidence="1">Belongs to the sulfotransferase 1 family.</text>
</comment>
<evidence type="ECO:0000256" key="1">
    <source>
        <dbReference type="ARBA" id="ARBA00005771"/>
    </source>
</evidence>
<dbReference type="AlphaFoldDB" id="A0AAV4ANP6"/>
<dbReference type="Proteomes" id="UP000735302">
    <property type="component" value="Unassembled WGS sequence"/>
</dbReference>
<name>A0AAV4ANP6_9GAST</name>
<dbReference type="PANTHER" id="PTHR11783">
    <property type="entry name" value="SULFOTRANSFERASE SULT"/>
    <property type="match status" value="1"/>
</dbReference>
<organism evidence="4 5">
    <name type="scientific">Plakobranchus ocellatus</name>
    <dbReference type="NCBI Taxonomy" id="259542"/>
    <lineage>
        <taxon>Eukaryota</taxon>
        <taxon>Metazoa</taxon>
        <taxon>Spiralia</taxon>
        <taxon>Lophotrochozoa</taxon>
        <taxon>Mollusca</taxon>
        <taxon>Gastropoda</taxon>
        <taxon>Heterobranchia</taxon>
        <taxon>Euthyneura</taxon>
        <taxon>Panpulmonata</taxon>
        <taxon>Sacoglossa</taxon>
        <taxon>Placobranchoidea</taxon>
        <taxon>Plakobranchidae</taxon>
        <taxon>Plakobranchus</taxon>
    </lineage>
</organism>
<comment type="caution">
    <text evidence="4">The sequence shown here is derived from an EMBL/GenBank/DDBJ whole genome shotgun (WGS) entry which is preliminary data.</text>
</comment>
<sequence length="121" mass="14019">MTLVDCGSYCDYYLAWEQVFKTHPDHPILIVKYEDCIQDLPGNLRKIAGFLGHPLAEDKIQAMTTALSFHSMKRHFQVTLTEELIRKGEVGDWVNWLTEDQSADLDKLCENLKDSHFEPTY</sequence>
<dbReference type="EMBL" id="BLXT01004129">
    <property type="protein sequence ID" value="GFO09801.1"/>
    <property type="molecule type" value="Genomic_DNA"/>
</dbReference>